<dbReference type="InterPro" id="IPR013435">
    <property type="entry name" value="Mobile_mystery_prot_A"/>
</dbReference>
<dbReference type="EMBL" id="AWGB01000076">
    <property type="protein sequence ID" value="ESQ82483.1"/>
    <property type="molecule type" value="Genomic_DNA"/>
</dbReference>
<dbReference type="PROSITE" id="PS50943">
    <property type="entry name" value="HTH_CROC1"/>
    <property type="match status" value="1"/>
</dbReference>
<dbReference type="RefSeq" id="WP_018083931.1">
    <property type="nucleotide sequence ID" value="NZ_AQWM01000052.1"/>
</dbReference>
<evidence type="ECO:0000313" key="3">
    <source>
        <dbReference type="Proteomes" id="UP000017837"/>
    </source>
</evidence>
<dbReference type="NCBIfam" id="TIGR02612">
    <property type="entry name" value="mob_myst_A"/>
    <property type="match status" value="1"/>
</dbReference>
<dbReference type="SMART" id="SM00530">
    <property type="entry name" value="HTH_XRE"/>
    <property type="match status" value="1"/>
</dbReference>
<protein>
    <recommendedName>
        <fullName evidence="1">HTH cro/C1-type domain-containing protein</fullName>
    </recommendedName>
</protein>
<evidence type="ECO:0000313" key="2">
    <source>
        <dbReference type="EMBL" id="ESQ82483.1"/>
    </source>
</evidence>
<dbReference type="InterPro" id="IPR001387">
    <property type="entry name" value="Cro/C1-type_HTH"/>
</dbReference>
<dbReference type="SUPFAM" id="SSF47413">
    <property type="entry name" value="lambda repressor-like DNA-binding domains"/>
    <property type="match status" value="1"/>
</dbReference>
<dbReference type="OrthoDB" id="9785949at2"/>
<dbReference type="AlphaFoldDB" id="V4QTG9"/>
<keyword evidence="3" id="KW-1185">Reference proteome</keyword>
<dbReference type="CDD" id="cd00093">
    <property type="entry name" value="HTH_XRE"/>
    <property type="match status" value="1"/>
</dbReference>
<evidence type="ECO:0000259" key="1">
    <source>
        <dbReference type="PROSITE" id="PS50943"/>
    </source>
</evidence>
<reference evidence="2 3" key="1">
    <citation type="journal article" date="2014" name="Nature">
        <title>Sequential evolution of bacterial morphology by co-option of a developmental regulator.</title>
        <authorList>
            <person name="Jiang C."/>
            <person name="Brown P.J."/>
            <person name="Ducret A."/>
            <person name="Brun Y.V."/>
        </authorList>
    </citation>
    <scope>NUCLEOTIDE SEQUENCE [LARGE SCALE GENOMIC DNA]</scope>
    <source>
        <strain evidence="2 3">DSM 16100</strain>
    </source>
</reference>
<sequence length="153" mass="17048">MSPDARSTARRHLEKRIAPMREIALPRPPKGWVKAIREALGMTSAQLANRLGVSQPRISALESAEAKKTITLESLENAAHALECELVYVLVPRKPLDDLVKDQSVKAALRKLSPTRHTMALEAQSLDRSDEMEQVRRLANSLTEKSDSSIWEA</sequence>
<accession>V4QTG9</accession>
<organism evidence="2 3">
    <name type="scientific">Asticcacaulis benevestitus DSM 16100 = ATCC BAA-896</name>
    <dbReference type="NCBI Taxonomy" id="1121022"/>
    <lineage>
        <taxon>Bacteria</taxon>
        <taxon>Pseudomonadati</taxon>
        <taxon>Pseudomonadota</taxon>
        <taxon>Alphaproteobacteria</taxon>
        <taxon>Caulobacterales</taxon>
        <taxon>Caulobacteraceae</taxon>
        <taxon>Asticcacaulis</taxon>
    </lineage>
</organism>
<proteinExistence type="predicted"/>
<dbReference type="PATRIC" id="fig|1121022.4.peg.4291"/>
<feature type="domain" description="HTH cro/C1-type" evidence="1">
    <location>
        <begin position="33"/>
        <end position="89"/>
    </location>
</feature>
<dbReference type="Pfam" id="PF01381">
    <property type="entry name" value="HTH_3"/>
    <property type="match status" value="1"/>
</dbReference>
<gene>
    <name evidence="2" type="ORF">ABENE_20935</name>
</gene>
<dbReference type="InterPro" id="IPR010982">
    <property type="entry name" value="Lambda_DNA-bd_dom_sf"/>
</dbReference>
<comment type="caution">
    <text evidence="2">The sequence shown here is derived from an EMBL/GenBank/DDBJ whole genome shotgun (WGS) entry which is preliminary data.</text>
</comment>
<dbReference type="Proteomes" id="UP000017837">
    <property type="component" value="Unassembled WGS sequence"/>
</dbReference>
<dbReference type="eggNOG" id="COG3655">
    <property type="taxonomic scope" value="Bacteria"/>
</dbReference>
<name>V4QTG9_9CAUL</name>
<dbReference type="STRING" id="1121022.GCA_000376105_04249"/>
<dbReference type="GO" id="GO:0003677">
    <property type="term" value="F:DNA binding"/>
    <property type="evidence" value="ECO:0007669"/>
    <property type="project" value="InterPro"/>
</dbReference>
<dbReference type="Gene3D" id="1.10.260.40">
    <property type="entry name" value="lambda repressor-like DNA-binding domains"/>
    <property type="match status" value="1"/>
</dbReference>